<evidence type="ECO:0000256" key="1">
    <source>
        <dbReference type="ARBA" id="ARBA00022729"/>
    </source>
</evidence>
<proteinExistence type="predicted"/>
<dbReference type="EMBL" id="JAHQCS010000107">
    <property type="protein sequence ID" value="MBU9712710.1"/>
    <property type="molecule type" value="Genomic_DNA"/>
</dbReference>
<dbReference type="Pfam" id="PF16373">
    <property type="entry name" value="DUF4985"/>
    <property type="match status" value="1"/>
</dbReference>
<keyword evidence="1" id="KW-0732">Signal</keyword>
<organism evidence="4 5">
    <name type="scientific">Evansella tamaricis</name>
    <dbReference type="NCBI Taxonomy" id="2069301"/>
    <lineage>
        <taxon>Bacteria</taxon>
        <taxon>Bacillati</taxon>
        <taxon>Bacillota</taxon>
        <taxon>Bacilli</taxon>
        <taxon>Bacillales</taxon>
        <taxon>Bacillaceae</taxon>
        <taxon>Evansella</taxon>
    </lineage>
</organism>
<sequence>MDVKTVTLWIDFMANQKVLQSEKEQKLIIEKAVSCGVTDIVVDAKIPYGYTTFPSRFSGHVSDFPDGRYEQWAGRDFVKELMMKGLKEGVRLWIKLDVFTEGHIDFPLTQQLAENEDWHVSYLGDRLSGSSQKEEKGSEKTIFVNPAHPKVQNYELNIIEEVVSMYTPFGIILDRARYPNRFSDFSEYSLAQFSACLTCHDQSVSKSGGPIGSFNSSIDSITSFEMGENNSPFGLSHKKMIEQVRGDQILRYDRQINSWIEGPLYHKWLMYRAKVIQNFFKKVRRSIQHISPSTQLALYTGSWYETAHEEGLNWASPTHSWQPVPSVCKQEEYLTTSLIEFVDRIYAGCYYPKIYQSERLTQELSENTVEGSVRRAKELTNHVTELHGGLYLLHYRKDRSKLKDAFEVVGKNADGLMLFDLVYFDEDLWDVVRSYKHRVNEN</sequence>
<dbReference type="Pfam" id="PF02638">
    <property type="entry name" value="GHL10"/>
    <property type="match status" value="1"/>
</dbReference>
<gene>
    <name evidence="4" type="ORF">KS419_13245</name>
</gene>
<comment type="caution">
    <text evidence="4">The sequence shown here is derived from an EMBL/GenBank/DDBJ whole genome shotgun (WGS) entry which is preliminary data.</text>
</comment>
<dbReference type="PANTHER" id="PTHR43405">
    <property type="entry name" value="GLYCOSYL HYDROLASE DIGH"/>
    <property type="match status" value="1"/>
</dbReference>
<protein>
    <submittedName>
        <fullName evidence="4">Family 10 glycosylhydrolase</fullName>
    </submittedName>
</protein>
<dbReference type="InterPro" id="IPR052177">
    <property type="entry name" value="Divisome_Glycosyl_Hydrolase"/>
</dbReference>
<evidence type="ECO:0000313" key="4">
    <source>
        <dbReference type="EMBL" id="MBU9712710.1"/>
    </source>
</evidence>
<evidence type="ECO:0000259" key="2">
    <source>
        <dbReference type="Pfam" id="PF02638"/>
    </source>
</evidence>
<dbReference type="InterPro" id="IPR003790">
    <property type="entry name" value="GHL10"/>
</dbReference>
<dbReference type="RefSeq" id="WP_217066885.1">
    <property type="nucleotide sequence ID" value="NZ_JAHQCS010000107.1"/>
</dbReference>
<reference evidence="4 5" key="1">
    <citation type="submission" date="2021-06" db="EMBL/GenBank/DDBJ databases">
        <title>Bacillus sp. RD4P76, an endophyte from a halophyte.</title>
        <authorList>
            <person name="Sun J.-Q."/>
        </authorList>
    </citation>
    <scope>NUCLEOTIDE SEQUENCE [LARGE SCALE GENOMIC DNA]</scope>
    <source>
        <strain evidence="4 5">CGMCC 1.15917</strain>
    </source>
</reference>
<evidence type="ECO:0000259" key="3">
    <source>
        <dbReference type="Pfam" id="PF16373"/>
    </source>
</evidence>
<feature type="domain" description="DUF4985" evidence="3">
    <location>
        <begin position="330"/>
        <end position="432"/>
    </location>
</feature>
<feature type="domain" description="Glycosyl hydrolase-like 10" evidence="2">
    <location>
        <begin position="8"/>
        <end position="303"/>
    </location>
</feature>
<name>A0ABS6JH36_9BACI</name>
<keyword evidence="5" id="KW-1185">Reference proteome</keyword>
<accession>A0ABS6JH36</accession>
<dbReference type="Proteomes" id="UP000784880">
    <property type="component" value="Unassembled WGS sequence"/>
</dbReference>
<evidence type="ECO:0000313" key="5">
    <source>
        <dbReference type="Proteomes" id="UP000784880"/>
    </source>
</evidence>
<dbReference type="PANTHER" id="PTHR43405:SF1">
    <property type="entry name" value="GLYCOSYL HYDROLASE DIGH"/>
    <property type="match status" value="1"/>
</dbReference>
<dbReference type="InterPro" id="IPR032280">
    <property type="entry name" value="DUF4985"/>
</dbReference>